<dbReference type="InterPro" id="IPR038432">
    <property type="entry name" value="PulS/OutS-like_sf"/>
</dbReference>
<dbReference type="Pfam" id="PF09691">
    <property type="entry name" value="T2SS_PulS_OutS"/>
    <property type="match status" value="1"/>
</dbReference>
<dbReference type="GO" id="GO:0006886">
    <property type="term" value="P:intracellular protein transport"/>
    <property type="evidence" value="ECO:0007669"/>
    <property type="project" value="InterPro"/>
</dbReference>
<protein>
    <submittedName>
        <fullName evidence="1">Putative lipoprotein</fullName>
    </submittedName>
</protein>
<dbReference type="KEGG" id="ypy:YPK_1015"/>
<dbReference type="GeneID" id="49784925"/>
<organism evidence="1">
    <name type="scientific">Yersinia pseudotuberculosis serotype O:3 (strain YPIII)</name>
    <dbReference type="NCBI Taxonomy" id="502800"/>
    <lineage>
        <taxon>Bacteria</taxon>
        <taxon>Pseudomonadati</taxon>
        <taxon>Pseudomonadota</taxon>
        <taxon>Gammaproteobacteria</taxon>
        <taxon>Enterobacterales</taxon>
        <taxon>Yersiniaceae</taxon>
        <taxon>Yersinia</taxon>
    </lineage>
</organism>
<evidence type="ECO:0000313" key="1">
    <source>
        <dbReference type="EMBL" id="ACA67316.1"/>
    </source>
</evidence>
<proteinExistence type="predicted"/>
<dbReference type="NCBIfam" id="TIGR01004">
    <property type="entry name" value="PulS_OutS"/>
    <property type="match status" value="1"/>
</dbReference>
<gene>
    <name evidence="1" type="ordered locus">YPK_1015</name>
</gene>
<dbReference type="AlphaFoldDB" id="A0A0H3B1J9"/>
<dbReference type="PROSITE" id="PS51257">
    <property type="entry name" value="PROKAR_LIPOPROTEIN"/>
    <property type="match status" value="1"/>
</dbReference>
<dbReference type="Gene3D" id="1.20.58.1630">
    <property type="entry name" value="Chaperone lipoprotein PulS/OutS"/>
    <property type="match status" value="1"/>
</dbReference>
<dbReference type="PATRIC" id="fig|502800.11.peg.1646"/>
<dbReference type="EMBL" id="CP000950">
    <property type="protein sequence ID" value="ACA67316.1"/>
    <property type="molecule type" value="Genomic_DNA"/>
</dbReference>
<name>A0A0H3B1J9_YERPY</name>
<keyword evidence="1" id="KW-0449">Lipoprotein</keyword>
<dbReference type="RefSeq" id="WP_002230661.1">
    <property type="nucleotide sequence ID" value="NZ_CP009792.1"/>
</dbReference>
<reference evidence="1" key="1">
    <citation type="submission" date="2008-02" db="EMBL/GenBank/DDBJ databases">
        <title>Complete sequence of Yersinia pseudotuberculosis YPIII.</title>
        <authorList>
            <consortium name="US DOE Joint Genome Institute"/>
            <person name="Challacombe J.F."/>
            <person name="Bruce D."/>
            <person name="Detter J.C."/>
            <person name="Green L."/>
            <person name="Land M."/>
            <person name="Munk C."/>
            <person name="Lindler L.E."/>
            <person name="Nikolich M.P."/>
            <person name="Brettin T."/>
        </authorList>
    </citation>
    <scope>NUCLEOTIDE SEQUENCE</scope>
    <source>
        <strain evidence="1">YPIII</strain>
    </source>
</reference>
<sequence>MPNSNIKLMVFFAPILFGCQINSEEKKPNEEIINQLTALTAGLRFLKEDCNLKKIPNEQEIINSAIKIANLKGEIMTSKHNNKIIKKSESLYQDIKSDLTAKNTKCLELEELLTPFIKKIN</sequence>
<accession>A0A0H3B1J9</accession>
<dbReference type="InterPro" id="IPR005699">
    <property type="entry name" value="Chap_lipoprot_PulS/OutS"/>
</dbReference>
<dbReference type="InterPro" id="IPR019114">
    <property type="entry name" value="Chap_lipoprot_PulS/OutS-like"/>
</dbReference>